<organism evidence="2 3">
    <name type="scientific">Rathayibacter tanaceti</name>
    <dbReference type="NCBI Taxonomy" id="1671680"/>
    <lineage>
        <taxon>Bacteria</taxon>
        <taxon>Bacillati</taxon>
        <taxon>Actinomycetota</taxon>
        <taxon>Actinomycetes</taxon>
        <taxon>Micrococcales</taxon>
        <taxon>Microbacteriaceae</taxon>
        <taxon>Rathayibacter</taxon>
    </lineage>
</organism>
<reference evidence="3" key="1">
    <citation type="submission" date="2019-12" db="EMBL/GenBank/DDBJ databases">
        <title>Complete and draft genome sequences of new strains and members of some known species of the genus Rathayibacter isolated from plants.</title>
        <authorList>
            <person name="Tarlachkov S.V."/>
            <person name="Starodumova I.P."/>
            <person name="Dorofeeva L.V."/>
            <person name="Prisyazhnaya N.V."/>
            <person name="Leyn S."/>
            <person name="Zlamal J."/>
            <person name="Elan M."/>
            <person name="Osterman A.L."/>
            <person name="Nadler S."/>
            <person name="Subbotin S.A."/>
            <person name="Evtushenko L.I."/>
        </authorList>
    </citation>
    <scope>NUCLEOTIDE SEQUENCE [LARGE SCALE GENOMIC DNA]</scope>
    <source>
        <strain evidence="3">VKM Ac-2761</strain>
    </source>
</reference>
<protein>
    <submittedName>
        <fullName evidence="2">ABC transporter permease</fullName>
    </submittedName>
</protein>
<feature type="transmembrane region" description="Helical" evidence="1">
    <location>
        <begin position="293"/>
        <end position="313"/>
    </location>
</feature>
<feature type="transmembrane region" description="Helical" evidence="1">
    <location>
        <begin position="167"/>
        <end position="189"/>
    </location>
</feature>
<accession>A0AAE6RJY0</accession>
<evidence type="ECO:0000313" key="2">
    <source>
        <dbReference type="EMBL" id="QHC55050.1"/>
    </source>
</evidence>
<feature type="transmembrane region" description="Helical" evidence="1">
    <location>
        <begin position="27"/>
        <end position="48"/>
    </location>
</feature>
<dbReference type="RefSeq" id="WP_132504562.1">
    <property type="nucleotide sequence ID" value="NZ_CP047186.1"/>
</dbReference>
<feature type="transmembrane region" description="Helical" evidence="1">
    <location>
        <begin position="98"/>
        <end position="123"/>
    </location>
</feature>
<feature type="transmembrane region" description="Helical" evidence="1">
    <location>
        <begin position="475"/>
        <end position="495"/>
    </location>
</feature>
<name>A0AAE6RJY0_9MICO</name>
<keyword evidence="1" id="KW-0812">Transmembrane</keyword>
<dbReference type="KEGG" id="rte:GSU10_04960"/>
<keyword evidence="1" id="KW-0472">Membrane</keyword>
<feature type="transmembrane region" description="Helical" evidence="1">
    <location>
        <begin position="396"/>
        <end position="421"/>
    </location>
</feature>
<feature type="transmembrane region" description="Helical" evidence="1">
    <location>
        <begin position="366"/>
        <end position="384"/>
    </location>
</feature>
<evidence type="ECO:0000256" key="1">
    <source>
        <dbReference type="SAM" id="Phobius"/>
    </source>
</evidence>
<feature type="transmembrane region" description="Helical" evidence="1">
    <location>
        <begin position="54"/>
        <end position="77"/>
    </location>
</feature>
<feature type="transmembrane region" description="Helical" evidence="1">
    <location>
        <begin position="447"/>
        <end position="468"/>
    </location>
</feature>
<sequence>MAARLLRLRIDVLLGAFRSGPARSAGAVAGVLVVVAVTVGLLAVVGSLGSSPGAASGAVVTGGGLVSLGFLVLPFLLGPLDPMDPRAFRLFGLPPLRLAGALALAGLVSLPVLALLVLGLATVPLFPDAGALAVIGPLLGVATTALFARIGLAASAALVPSRTARELLAVLGLVLLLGGPAVLAVSALLDAGETAVLERWGSVLGTTPFGAAWAVAPRAGSGQAVEPLLIALLTLAAAAAIWWLVVRILTGRPERTHRSPRGLRLGWFDLLGSTRTGAIAARSITYWLRDPRYQASLVAVPLLPIVSLLLLAVVGVPFPLLSLLPVPLIALFLGWFLHNDVAYDGSAFWLHVAAGVRGWSDRLGRAFPTLLLGLPVVLLGSLVSSATSGRPGALPVILAANACLLLVPAGVASTVSAWLAYPAPRPGDSAFAQPQSPGASGAGSQSLAFGLGLLLSAPAVALAVRAIFVDQEATGAAVAVGLGSAVVVFALGVLIGGRLFERRATELVAFTSRY</sequence>
<evidence type="ECO:0000313" key="3">
    <source>
        <dbReference type="Proteomes" id="UP000465031"/>
    </source>
</evidence>
<dbReference type="Proteomes" id="UP000465031">
    <property type="component" value="Chromosome"/>
</dbReference>
<feature type="transmembrane region" description="Helical" evidence="1">
    <location>
        <begin position="228"/>
        <end position="246"/>
    </location>
</feature>
<keyword evidence="1" id="KW-1133">Transmembrane helix</keyword>
<feature type="transmembrane region" description="Helical" evidence="1">
    <location>
        <begin position="129"/>
        <end position="155"/>
    </location>
</feature>
<gene>
    <name evidence="2" type="ORF">GSU10_04960</name>
</gene>
<proteinExistence type="predicted"/>
<dbReference type="EMBL" id="CP047186">
    <property type="protein sequence ID" value="QHC55050.1"/>
    <property type="molecule type" value="Genomic_DNA"/>
</dbReference>
<dbReference type="AlphaFoldDB" id="A0AAE6RJY0"/>